<evidence type="ECO:0000313" key="3">
    <source>
        <dbReference type="Proteomes" id="UP001165293"/>
    </source>
</evidence>
<accession>A0ABS8JH97</accession>
<dbReference type="Proteomes" id="UP001165293">
    <property type="component" value="Unassembled WGS sequence"/>
</dbReference>
<name>A0ABS8JH97_9GAMM</name>
<evidence type="ECO:0000313" key="2">
    <source>
        <dbReference type="EMBL" id="MCC8362966.1"/>
    </source>
</evidence>
<keyword evidence="1" id="KW-0732">Signal</keyword>
<protein>
    <recommendedName>
        <fullName evidence="4">Lipoprotein</fullName>
    </recommendedName>
</protein>
<gene>
    <name evidence="2" type="ORF">LK996_07740</name>
</gene>
<dbReference type="EMBL" id="JAJGAK010000001">
    <property type="protein sequence ID" value="MCC8362966.1"/>
    <property type="molecule type" value="Genomic_DNA"/>
</dbReference>
<feature type="chain" id="PRO_5046899086" description="Lipoprotein" evidence="1">
    <location>
        <begin position="21"/>
        <end position="140"/>
    </location>
</feature>
<dbReference type="RefSeq" id="WP_230526536.1">
    <property type="nucleotide sequence ID" value="NZ_JAJGAK010000001.1"/>
</dbReference>
<evidence type="ECO:0008006" key="4">
    <source>
        <dbReference type="Google" id="ProtNLM"/>
    </source>
</evidence>
<proteinExistence type="predicted"/>
<keyword evidence="3" id="KW-1185">Reference proteome</keyword>
<comment type="caution">
    <text evidence="2">The sequence shown here is derived from an EMBL/GenBank/DDBJ whole genome shotgun (WGS) entry which is preliminary data.</text>
</comment>
<evidence type="ECO:0000256" key="1">
    <source>
        <dbReference type="SAM" id="SignalP"/>
    </source>
</evidence>
<dbReference type="PROSITE" id="PS51257">
    <property type="entry name" value="PROKAR_LIPOPROTEIN"/>
    <property type="match status" value="1"/>
</dbReference>
<sequence>MTIRIRAAWMALCLCLLALAGCASSGHDSNQLERNQYAYSAAIRWGDFEGAWMLVDPKYRDAHPLSELELERYKQIQVAGYRDMASQTLPDGDVVREIQIEVVNRHTLTQRSTRYTERWHFDPVSKTWWLAGGLPDFFSE</sequence>
<feature type="signal peptide" evidence="1">
    <location>
        <begin position="1"/>
        <end position="20"/>
    </location>
</feature>
<organism evidence="2 3">
    <name type="scientific">Noviluteimonas lactosilytica</name>
    <dbReference type="NCBI Taxonomy" id="2888523"/>
    <lineage>
        <taxon>Bacteria</taxon>
        <taxon>Pseudomonadati</taxon>
        <taxon>Pseudomonadota</taxon>
        <taxon>Gammaproteobacteria</taxon>
        <taxon>Lysobacterales</taxon>
        <taxon>Lysobacteraceae</taxon>
        <taxon>Noviluteimonas</taxon>
    </lineage>
</organism>
<reference evidence="2" key="1">
    <citation type="submission" date="2021-10" db="EMBL/GenBank/DDBJ databases">
        <authorList>
            <person name="Lyu M."/>
            <person name="Wang X."/>
            <person name="Meng X."/>
            <person name="Xu K."/>
        </authorList>
    </citation>
    <scope>NUCLEOTIDE SEQUENCE</scope>
    <source>
        <strain evidence="2">A6</strain>
    </source>
</reference>